<comment type="caution">
    <text evidence="1">The sequence shown here is derived from an EMBL/GenBank/DDBJ whole genome shotgun (WGS) entry which is preliminary data.</text>
</comment>
<name>A0AAV3R2V0_LITER</name>
<dbReference type="EMBL" id="BAABME010007027">
    <property type="protein sequence ID" value="GAA0169931.1"/>
    <property type="molecule type" value="Genomic_DNA"/>
</dbReference>
<sequence>MLTFSIEGEHPNLHLRIHDHKEDEDTILDAHPSLFKGSCPLWEAFDGKGAGGDMNWTHGAPFRAYFLAGRGHTRDKPPRIYRVLREDVATSDGHGILRPLFMGCLSIPRLLGVG</sequence>
<dbReference type="AlphaFoldDB" id="A0AAV3R2V0"/>
<accession>A0AAV3R2V0</accession>
<protein>
    <submittedName>
        <fullName evidence="1">Uncharacterized protein</fullName>
    </submittedName>
</protein>
<keyword evidence="2" id="KW-1185">Reference proteome</keyword>
<reference evidence="1 2" key="1">
    <citation type="submission" date="2024-01" db="EMBL/GenBank/DDBJ databases">
        <title>The complete chloroplast genome sequence of Lithospermum erythrorhizon: insights into the phylogenetic relationship among Boraginaceae species and the maternal lineages of purple gromwells.</title>
        <authorList>
            <person name="Okada T."/>
            <person name="Watanabe K."/>
        </authorList>
    </citation>
    <scope>NUCLEOTIDE SEQUENCE [LARGE SCALE GENOMIC DNA]</scope>
</reference>
<gene>
    <name evidence="1" type="ORF">LIER_24309</name>
</gene>
<organism evidence="1 2">
    <name type="scientific">Lithospermum erythrorhizon</name>
    <name type="common">Purple gromwell</name>
    <name type="synonym">Lithospermum officinale var. erythrorhizon</name>
    <dbReference type="NCBI Taxonomy" id="34254"/>
    <lineage>
        <taxon>Eukaryota</taxon>
        <taxon>Viridiplantae</taxon>
        <taxon>Streptophyta</taxon>
        <taxon>Embryophyta</taxon>
        <taxon>Tracheophyta</taxon>
        <taxon>Spermatophyta</taxon>
        <taxon>Magnoliopsida</taxon>
        <taxon>eudicotyledons</taxon>
        <taxon>Gunneridae</taxon>
        <taxon>Pentapetalae</taxon>
        <taxon>asterids</taxon>
        <taxon>lamiids</taxon>
        <taxon>Boraginales</taxon>
        <taxon>Boraginaceae</taxon>
        <taxon>Boraginoideae</taxon>
        <taxon>Lithospermeae</taxon>
        <taxon>Lithospermum</taxon>
    </lineage>
</organism>
<evidence type="ECO:0000313" key="1">
    <source>
        <dbReference type="EMBL" id="GAA0169931.1"/>
    </source>
</evidence>
<evidence type="ECO:0000313" key="2">
    <source>
        <dbReference type="Proteomes" id="UP001454036"/>
    </source>
</evidence>
<proteinExistence type="predicted"/>
<dbReference type="Proteomes" id="UP001454036">
    <property type="component" value="Unassembled WGS sequence"/>
</dbReference>